<feature type="coiled-coil region" evidence="1">
    <location>
        <begin position="60"/>
        <end position="87"/>
    </location>
</feature>
<accession>A0AAP9KC14</accession>
<dbReference type="Proteomes" id="UP000272136">
    <property type="component" value="Chromosome 2"/>
</dbReference>
<evidence type="ECO:0000313" key="3">
    <source>
        <dbReference type="EMBL" id="QGH49239.1"/>
    </source>
</evidence>
<reference evidence="3" key="3">
    <citation type="submission" date="2019-11" db="EMBL/GenBank/DDBJ databases">
        <title>Complete genome sequence of Vibrio owensii SH-14 isolated from shrimp with acute hepatopancreatic necrosis diease.</title>
        <authorList>
            <person name="Liang X."/>
            <person name="Wang Y."/>
        </authorList>
    </citation>
    <scope>NUCLEOTIDE SEQUENCE</scope>
    <source>
        <strain evidence="3">SH14</strain>
    </source>
</reference>
<keyword evidence="4" id="KW-1185">Reference proteome</keyword>
<organism evidence="3 5">
    <name type="scientific">Vibrio owensii</name>
    <dbReference type="NCBI Taxonomy" id="696485"/>
    <lineage>
        <taxon>Bacteria</taxon>
        <taxon>Pseudomonadati</taxon>
        <taxon>Pseudomonadota</taxon>
        <taxon>Gammaproteobacteria</taxon>
        <taxon>Vibrionales</taxon>
        <taxon>Vibrionaceae</taxon>
        <taxon>Vibrio</taxon>
    </lineage>
</organism>
<sequence length="164" mass="18082">MASQKPVVYIGPKSRKSYPYKGRKLIFPRFESVEVETELAFQLLEHADVFTTPDKLKAKQTELKAKADAAAKKKAEAEQALKDEIKENSGLVLVGGEKFDINKATSAKLKTIIAAEELDIDVAAVEPQEGEKPVEALRRVVKEKLIAKNGDVTDEEAKDEEAEA</sequence>
<evidence type="ECO:0000256" key="1">
    <source>
        <dbReference type="SAM" id="Coils"/>
    </source>
</evidence>
<name>A0AAP9KC14_9VIBR</name>
<protein>
    <submittedName>
        <fullName evidence="3">Uncharacterized protein</fullName>
    </submittedName>
</protein>
<dbReference type="AlphaFoldDB" id="A0AAP9KC14"/>
<keyword evidence="1" id="KW-0175">Coiled coil</keyword>
<gene>
    <name evidence="3" type="ORF">APZ19_19160</name>
    <name evidence="2" type="ORF">D0812_22150</name>
</gene>
<dbReference type="Proteomes" id="UP000390336">
    <property type="component" value="Chromosome 2"/>
</dbReference>
<dbReference type="RefSeq" id="WP_054823351.1">
    <property type="nucleotide sequence ID" value="NZ_CP033138.1"/>
</dbReference>
<proteinExistence type="predicted"/>
<dbReference type="EMBL" id="CP033138">
    <property type="protein sequence ID" value="AYO17094.1"/>
    <property type="molecule type" value="Genomic_DNA"/>
</dbReference>
<evidence type="ECO:0000313" key="5">
    <source>
        <dbReference type="Proteomes" id="UP000390336"/>
    </source>
</evidence>
<reference evidence="3 5" key="1">
    <citation type="journal article" date="2015" name="Genome Announc.">
        <title>Draft Genome Sequence of Vibrio owensii Strain SH-14, Which Causes Shrimp Acute Hepatopancreatic Necrosis Disease.</title>
        <authorList>
            <person name="Liu L."/>
            <person name="Xiao J."/>
            <person name="Xia X."/>
            <person name="Pan Y."/>
            <person name="Yan S."/>
            <person name="Wang Y."/>
        </authorList>
    </citation>
    <scope>NUCLEOTIDE SEQUENCE [LARGE SCALE GENOMIC DNA]</scope>
    <source>
        <strain evidence="3 5">SH14</strain>
    </source>
</reference>
<evidence type="ECO:0000313" key="4">
    <source>
        <dbReference type="Proteomes" id="UP000272136"/>
    </source>
</evidence>
<reference evidence="2 4" key="2">
    <citation type="submission" date="2018-10" db="EMBL/GenBank/DDBJ databases">
        <title>Whole Genome of Vibrio owensii strain 170502, isolated from Acute Hepatopancreatic Necrosis Disease (AHPND) shrimp.</title>
        <authorList>
            <person name="Yan M."/>
            <person name="Wang X."/>
            <person name="Wang Y."/>
        </authorList>
    </citation>
    <scope>NUCLEOTIDE SEQUENCE [LARGE SCALE GENOMIC DNA]</scope>
    <source>
        <strain evidence="2 4">1700302</strain>
    </source>
</reference>
<evidence type="ECO:0000313" key="2">
    <source>
        <dbReference type="EMBL" id="AYO17094.1"/>
    </source>
</evidence>
<dbReference type="EMBL" id="CP045860">
    <property type="protein sequence ID" value="QGH49239.1"/>
    <property type="molecule type" value="Genomic_DNA"/>
</dbReference>